<keyword evidence="4" id="KW-1185">Reference proteome</keyword>
<reference evidence="4" key="1">
    <citation type="journal article" date="2019" name="Int. J. Syst. Evol. Microbiol.">
        <title>The Global Catalogue of Microorganisms (GCM) 10K type strain sequencing project: providing services to taxonomists for standard genome sequencing and annotation.</title>
        <authorList>
            <consortium name="The Broad Institute Genomics Platform"/>
            <consortium name="The Broad Institute Genome Sequencing Center for Infectious Disease"/>
            <person name="Wu L."/>
            <person name="Ma J."/>
        </authorList>
    </citation>
    <scope>NUCLEOTIDE SEQUENCE [LARGE SCALE GENOMIC DNA]</scope>
    <source>
        <strain evidence="4">CCM 7491</strain>
    </source>
</reference>
<dbReference type="Pfam" id="PF03783">
    <property type="entry name" value="CsgG"/>
    <property type="match status" value="1"/>
</dbReference>
<keyword evidence="2" id="KW-0732">Signal</keyword>
<feature type="signal peptide" evidence="2">
    <location>
        <begin position="1"/>
        <end position="23"/>
    </location>
</feature>
<evidence type="ECO:0000313" key="3">
    <source>
        <dbReference type="EMBL" id="MFC3440315.1"/>
    </source>
</evidence>
<name>A0ABV7ND00_9SPHN</name>
<comment type="caution">
    <text evidence="3">The sequence shown here is derived from an EMBL/GenBank/DDBJ whole genome shotgun (WGS) entry which is preliminary data.</text>
</comment>
<dbReference type="EMBL" id="JBHRVU010000004">
    <property type="protein sequence ID" value="MFC3440315.1"/>
    <property type="molecule type" value="Genomic_DNA"/>
</dbReference>
<dbReference type="RefSeq" id="WP_380793256.1">
    <property type="nucleotide sequence ID" value="NZ_JBHRVU010000004.1"/>
</dbReference>
<protein>
    <submittedName>
        <fullName evidence="3">CsgG/HfaB family protein</fullName>
    </submittedName>
</protein>
<dbReference type="Proteomes" id="UP001595681">
    <property type="component" value="Unassembled WGS sequence"/>
</dbReference>
<accession>A0ABV7ND00</accession>
<evidence type="ECO:0000256" key="2">
    <source>
        <dbReference type="SAM" id="SignalP"/>
    </source>
</evidence>
<feature type="region of interest" description="Disordered" evidence="1">
    <location>
        <begin position="25"/>
        <end position="57"/>
    </location>
</feature>
<proteinExistence type="predicted"/>
<dbReference type="InterPro" id="IPR005534">
    <property type="entry name" value="Curli_assmbl/transp-comp_CsgG"/>
</dbReference>
<organism evidence="3 4">
    <name type="scientific">Sphingobium rhizovicinum</name>
    <dbReference type="NCBI Taxonomy" id="432308"/>
    <lineage>
        <taxon>Bacteria</taxon>
        <taxon>Pseudomonadati</taxon>
        <taxon>Pseudomonadota</taxon>
        <taxon>Alphaproteobacteria</taxon>
        <taxon>Sphingomonadales</taxon>
        <taxon>Sphingomonadaceae</taxon>
        <taxon>Sphingobium</taxon>
    </lineage>
</organism>
<evidence type="ECO:0000313" key="4">
    <source>
        <dbReference type="Proteomes" id="UP001595681"/>
    </source>
</evidence>
<evidence type="ECO:0000256" key="1">
    <source>
        <dbReference type="SAM" id="MobiDB-lite"/>
    </source>
</evidence>
<sequence>MLKMVPALAASVALIATPLAASAQTNMSSSGQTYKDGTTKGASSGRRSQERATQQIPHCTRRIGTVAIVEPDNQWWRELNLGSPEAILKVFIQQSGCFGIVNRGRSMQSRAMERAMADSGELQAGSNLGKGQVKTADYYLEPDIVSSNRNSGGGGIGGALGGLMGGTFGAIAGGLNIKKKEANVTLSVVNARTTEEEALTEGYARKTDIGFGGGGGAGWWGGFAAAGGSSYQNTEIGQVIVLAYLDAYTKLVTQLGGLPDNAAAAAPVAQ</sequence>
<feature type="chain" id="PRO_5046516374" evidence="2">
    <location>
        <begin position="24"/>
        <end position="270"/>
    </location>
</feature>
<gene>
    <name evidence="3" type="ORF">ACFOKF_03725</name>
</gene>